<dbReference type="OrthoDB" id="9770408at2"/>
<evidence type="ECO:0000256" key="1">
    <source>
        <dbReference type="SAM" id="Phobius"/>
    </source>
</evidence>
<reference evidence="4 5" key="1">
    <citation type="submission" date="2010-07" db="EMBL/GenBank/DDBJ databases">
        <title>The draft genome of Paenibacillus curdlanolyticus YK9.</title>
        <authorList>
            <consortium name="US DOE Joint Genome Institute (JGI-PGF)"/>
            <person name="Lucas S."/>
            <person name="Copeland A."/>
            <person name="Lapidus A."/>
            <person name="Cheng J.-F."/>
            <person name="Bruce D."/>
            <person name="Goodwin L."/>
            <person name="Pitluck S."/>
            <person name="Land M.L."/>
            <person name="Hauser L."/>
            <person name="Chang Y.-J."/>
            <person name="Jeffries C."/>
            <person name="Anderson I.J."/>
            <person name="Johnson E."/>
            <person name="Loganathan U."/>
            <person name="Mulhopadhyay B."/>
            <person name="Kyrpides N."/>
            <person name="Woyke T.J."/>
        </authorList>
    </citation>
    <scope>NUCLEOTIDE SEQUENCE [LARGE SCALE GENOMIC DNA]</scope>
    <source>
        <strain evidence="4 5">YK9</strain>
    </source>
</reference>
<keyword evidence="1" id="KW-0812">Transmembrane</keyword>
<dbReference type="PANTHER" id="PTHR40047">
    <property type="entry name" value="UPF0703 PROTEIN YCGQ"/>
    <property type="match status" value="1"/>
</dbReference>
<dbReference type="Proteomes" id="UP000005387">
    <property type="component" value="Unassembled WGS sequence"/>
</dbReference>
<dbReference type="InterPro" id="IPR048493">
    <property type="entry name" value="DUF1980_N"/>
</dbReference>
<evidence type="ECO:0000259" key="2">
    <source>
        <dbReference type="Pfam" id="PF09323"/>
    </source>
</evidence>
<dbReference type="AlphaFoldDB" id="E0IFN9"/>
<gene>
    <name evidence="4" type="ORF">PaecuDRAFT_4499</name>
</gene>
<dbReference type="Pfam" id="PF21537">
    <property type="entry name" value="DUF1980_C"/>
    <property type="match status" value="1"/>
</dbReference>
<name>E0IFN9_9BACL</name>
<dbReference type="eggNOG" id="COG3689">
    <property type="taxonomic scope" value="Bacteria"/>
</dbReference>
<evidence type="ECO:0000313" key="4">
    <source>
        <dbReference type="EMBL" id="EFM08705.1"/>
    </source>
</evidence>
<accession>E0IFN9</accession>
<proteinExistence type="predicted"/>
<keyword evidence="1" id="KW-0472">Membrane</keyword>
<keyword evidence="5" id="KW-1185">Reference proteome</keyword>
<dbReference type="PANTHER" id="PTHR40047:SF1">
    <property type="entry name" value="UPF0703 PROTEIN YCGQ"/>
    <property type="match status" value="1"/>
</dbReference>
<dbReference type="EMBL" id="AEDD01000014">
    <property type="protein sequence ID" value="EFM08705.1"/>
    <property type="molecule type" value="Genomic_DNA"/>
</dbReference>
<dbReference type="NCBIfam" id="TIGR03943">
    <property type="entry name" value="TIGR03943 family putative permease subunit"/>
    <property type="match status" value="1"/>
</dbReference>
<feature type="transmembrane region" description="Helical" evidence="1">
    <location>
        <begin position="51"/>
        <end position="71"/>
    </location>
</feature>
<evidence type="ECO:0000313" key="5">
    <source>
        <dbReference type="Proteomes" id="UP000005387"/>
    </source>
</evidence>
<feature type="transmembrane region" description="Helical" evidence="1">
    <location>
        <begin position="91"/>
        <end position="111"/>
    </location>
</feature>
<sequence>MSTTHSNRSFIAHYLFRAALLGGYAFLIVFLNSNGDLSLFVAPRTEQAVKLSALGLYAAAAYQAYSAFRMWRDSHQEQCGCDHDHGPSRSLLRNTLIYALFLLPLLLGFLMPHEPLNSTLAAKKGMSFSGLQSAASSDSLSAGTQEGKLSLDQLFATDEYTSSYANFGKKLYQQPRIVVDDALFIETLTTLDLFQSNFVGKTVSLTGFVYRDREMNDEQFAVSRFVMSCCSADAMPYGLMVHSKQAAVYKNDAWVTLTGVATTATFQNNKILMLEATSITPVPAPADTYAYPNYDFDL</sequence>
<feature type="transmembrane region" description="Helical" evidence="1">
    <location>
        <begin position="12"/>
        <end position="31"/>
    </location>
</feature>
<dbReference type="Pfam" id="PF09323">
    <property type="entry name" value="DUF1980"/>
    <property type="match status" value="1"/>
</dbReference>
<evidence type="ECO:0000259" key="3">
    <source>
        <dbReference type="Pfam" id="PF21537"/>
    </source>
</evidence>
<dbReference type="InterPro" id="IPR015402">
    <property type="entry name" value="DUF1980"/>
</dbReference>
<evidence type="ECO:0008006" key="6">
    <source>
        <dbReference type="Google" id="ProtNLM"/>
    </source>
</evidence>
<dbReference type="STRING" id="717606.PaecuDRAFT_4499"/>
<dbReference type="InterPro" id="IPR052955">
    <property type="entry name" value="UPF0703_membrane_permease"/>
</dbReference>
<protein>
    <recommendedName>
        <fullName evidence="6">TIGR03943 family protein</fullName>
    </recommendedName>
</protein>
<dbReference type="RefSeq" id="WP_006040482.1">
    <property type="nucleotide sequence ID" value="NZ_AEDD01000014.1"/>
</dbReference>
<feature type="domain" description="DUF1980" evidence="3">
    <location>
        <begin position="155"/>
        <end position="292"/>
    </location>
</feature>
<dbReference type="InterPro" id="IPR048447">
    <property type="entry name" value="DUF1980_C"/>
</dbReference>
<feature type="domain" description="DUF1980" evidence="2">
    <location>
        <begin position="16"/>
        <end position="126"/>
    </location>
</feature>
<organism evidence="4 5">
    <name type="scientific">Paenibacillus curdlanolyticus YK9</name>
    <dbReference type="NCBI Taxonomy" id="717606"/>
    <lineage>
        <taxon>Bacteria</taxon>
        <taxon>Bacillati</taxon>
        <taxon>Bacillota</taxon>
        <taxon>Bacilli</taxon>
        <taxon>Bacillales</taxon>
        <taxon>Paenibacillaceae</taxon>
        <taxon>Paenibacillus</taxon>
    </lineage>
</organism>
<keyword evidence="1" id="KW-1133">Transmembrane helix</keyword>